<dbReference type="SUPFAM" id="SSF54373">
    <property type="entry name" value="FAD-linked reductases, C-terminal domain"/>
    <property type="match status" value="1"/>
</dbReference>
<evidence type="ECO:0000256" key="1">
    <source>
        <dbReference type="ARBA" id="ARBA00001974"/>
    </source>
</evidence>
<evidence type="ECO:0000256" key="4">
    <source>
        <dbReference type="RuleBase" id="RU362067"/>
    </source>
</evidence>
<dbReference type="EC" id="1.4.3.-" evidence="4"/>
<dbReference type="eggNOG" id="KOG0029">
    <property type="taxonomic scope" value="Eukaryota"/>
</dbReference>
<proteinExistence type="inferred from homology"/>
<dbReference type="Pfam" id="PF01593">
    <property type="entry name" value="Amino_oxidase"/>
    <property type="match status" value="1"/>
</dbReference>
<evidence type="ECO:0000313" key="8">
    <source>
        <dbReference type="Proteomes" id="UP000000724"/>
    </source>
</evidence>
<keyword evidence="4" id="KW-0274">FAD</keyword>
<organism evidence="7 8">
    <name type="scientific">Penicillium rubens (strain ATCC 28089 / DSM 1075 / NRRL 1951 / Wisconsin 54-1255)</name>
    <name type="common">Penicillium chrysogenum</name>
    <dbReference type="NCBI Taxonomy" id="500485"/>
    <lineage>
        <taxon>Eukaryota</taxon>
        <taxon>Fungi</taxon>
        <taxon>Dikarya</taxon>
        <taxon>Ascomycota</taxon>
        <taxon>Pezizomycotina</taxon>
        <taxon>Eurotiomycetes</taxon>
        <taxon>Eurotiomycetidae</taxon>
        <taxon>Eurotiales</taxon>
        <taxon>Aspergillaceae</taxon>
        <taxon>Penicillium</taxon>
        <taxon>Penicillium chrysogenum species complex</taxon>
    </lineage>
</organism>
<dbReference type="InterPro" id="IPR001613">
    <property type="entry name" value="Flavin_amine_oxidase"/>
</dbReference>
<dbReference type="VEuPathDB" id="FungiDB:PCH_Pc12g08750"/>
<dbReference type="PANTHER" id="PTHR10742:SF313">
    <property type="entry name" value="AMINE OXIDASE"/>
    <property type="match status" value="1"/>
</dbReference>
<dbReference type="OrthoDB" id="7777654at2759"/>
<dbReference type="InterPro" id="IPR002937">
    <property type="entry name" value="Amino_oxidase"/>
</dbReference>
<comment type="similarity">
    <text evidence="4">Belongs to the flavin monoamine oxidase family.</text>
</comment>
<dbReference type="STRING" id="500485.B6GYK4"/>
<sequence>MKRAASLVAFSLVALAVQAQETCERTKVAVLGAGVAGVTAAKSLSDNGIDDFLLVEYQDRIGGRMHDVGFGSRPDGYPYIVEAGANWVQGTVRDGGPENPIYTLVNHSTRIPVCVEIRFTDQDNTTYFDERGPADYDYAIREFQEAMEKVTIDAGSLLQHNIQDRSFRAGLRLQGWDPAKDDSYRQTAEWWLFDGEFVYTPSESSEVYTSVAENATFNYFSEENLFVYDQRGFATIVREEAAEFLAENDSRLRLSTQVTGVEYRKDSVTVWTNRGCIDADYAIMTFSLGVLQKDVVEFAPQLPSWKKSAIHSFELGTYTKIFMQFPWAFWDNAQYLIYADPETRGYYPEFQPLDLPGVLEGSGLMVATVVNDQSYRVEAQSFEETQAEVMEVLRNMYGPEIPDPTDLWYKRWTQTPWAYGSYSNWPPSTSMQAHQNLRANVGNLFFAGEATSQEFFGYLQGAYFEGKHVGEAIADCLHGTGNCTVTDDQQKYPVLTGVTPYNLYNDEHGCVKPIDHAWITPNIGFASQAHKRNECIHRLFHCYPQKVLTEPPVNSACKKVSLDPAHRETRQIFIPGEYQVNFLRDFVR</sequence>
<gene>
    <name evidence="7" type="ORF">Pc12g08750</name>
    <name evidence="7" type="ORF">PCH_Pc12g08750</name>
</gene>
<name>B6GYK4_PENRW</name>
<dbReference type="PRINTS" id="PR00757">
    <property type="entry name" value="AMINEOXDASEF"/>
</dbReference>
<dbReference type="Gene3D" id="3.90.660.10">
    <property type="match status" value="1"/>
</dbReference>
<dbReference type="HOGENOM" id="CLU_004498_6_0_1"/>
<dbReference type="AlphaFoldDB" id="B6GYK4"/>
<keyword evidence="2 4" id="KW-0560">Oxidoreductase</keyword>
<dbReference type="InterPro" id="IPR050281">
    <property type="entry name" value="Flavin_monoamine_oxidase"/>
</dbReference>
<dbReference type="BioCyc" id="PCHR:PC12G08750-MONOMER"/>
<dbReference type="EMBL" id="AM920427">
    <property type="protein sequence ID" value="CAP80502.1"/>
    <property type="molecule type" value="Genomic_DNA"/>
</dbReference>
<evidence type="ECO:0000256" key="3">
    <source>
        <dbReference type="PIRSR" id="PIRSR601613-1"/>
    </source>
</evidence>
<dbReference type="Proteomes" id="UP000000724">
    <property type="component" value="Contig Pc00c12"/>
</dbReference>
<dbReference type="SUPFAM" id="SSF51905">
    <property type="entry name" value="FAD/NAD(P)-binding domain"/>
    <property type="match status" value="1"/>
</dbReference>
<feature type="domain" description="Amine oxidase" evidence="6">
    <location>
        <begin position="35"/>
        <end position="472"/>
    </location>
</feature>
<keyword evidence="4" id="KW-0285">Flavoprotein</keyword>
<dbReference type="InterPro" id="IPR036188">
    <property type="entry name" value="FAD/NAD-bd_sf"/>
</dbReference>
<comment type="cofactor">
    <cofactor evidence="1 4">
        <name>FAD</name>
        <dbReference type="ChEBI" id="CHEBI:57692"/>
    </cofactor>
</comment>
<evidence type="ECO:0000313" key="7">
    <source>
        <dbReference type="EMBL" id="CAP80502.1"/>
    </source>
</evidence>
<evidence type="ECO:0000256" key="2">
    <source>
        <dbReference type="ARBA" id="ARBA00023002"/>
    </source>
</evidence>
<evidence type="ECO:0000259" key="6">
    <source>
        <dbReference type="Pfam" id="PF01593"/>
    </source>
</evidence>
<evidence type="ECO:0000256" key="5">
    <source>
        <dbReference type="SAM" id="SignalP"/>
    </source>
</evidence>
<dbReference type="PANTHER" id="PTHR10742">
    <property type="entry name" value="FLAVIN MONOAMINE OXIDASE"/>
    <property type="match status" value="1"/>
</dbReference>
<feature type="binding site" evidence="3">
    <location>
        <position position="258"/>
    </location>
    <ligand>
        <name>FAD</name>
        <dbReference type="ChEBI" id="CHEBI:57692"/>
    </ligand>
</feature>
<feature type="chain" id="PRO_5002845277" description="Amine oxidase" evidence="5">
    <location>
        <begin position="20"/>
        <end position="588"/>
    </location>
</feature>
<accession>B6GYK4</accession>
<dbReference type="GO" id="GO:0006598">
    <property type="term" value="P:polyamine catabolic process"/>
    <property type="evidence" value="ECO:0007669"/>
    <property type="project" value="TreeGrafter"/>
</dbReference>
<feature type="signal peptide" evidence="5">
    <location>
        <begin position="1"/>
        <end position="19"/>
    </location>
</feature>
<dbReference type="OMA" id="LFVYDQR"/>
<keyword evidence="8" id="KW-1185">Reference proteome</keyword>
<dbReference type="Gene3D" id="3.50.50.60">
    <property type="entry name" value="FAD/NAD(P)-binding domain"/>
    <property type="match status" value="1"/>
</dbReference>
<protein>
    <recommendedName>
        <fullName evidence="4">Amine oxidase</fullName>
        <ecNumber evidence="4">1.4.3.-</ecNumber>
    </recommendedName>
</protein>
<dbReference type="GO" id="GO:0016491">
    <property type="term" value="F:oxidoreductase activity"/>
    <property type="evidence" value="ECO:0007669"/>
    <property type="project" value="UniProtKB-KW"/>
</dbReference>
<keyword evidence="5" id="KW-0732">Signal</keyword>
<reference evidence="7 8" key="1">
    <citation type="journal article" date="2008" name="Nat. Biotechnol.">
        <title>Genome sequencing and analysis of the filamentous fungus Penicillium chrysogenum.</title>
        <authorList>
            <person name="van den Berg M.A."/>
            <person name="Albang R."/>
            <person name="Albermann K."/>
            <person name="Badger J.H."/>
            <person name="Daran J.-M."/>
            <person name="Driessen A.J.M."/>
            <person name="Garcia-Estrada C."/>
            <person name="Fedorova N.D."/>
            <person name="Harris D.M."/>
            <person name="Heijne W.H.M."/>
            <person name="Joardar V.S."/>
            <person name="Kiel J.A.K.W."/>
            <person name="Kovalchuk A."/>
            <person name="Martin J.F."/>
            <person name="Nierman W.C."/>
            <person name="Nijland J.G."/>
            <person name="Pronk J.T."/>
            <person name="Roubos J.A."/>
            <person name="van der Klei I.J."/>
            <person name="van Peij N.N.M.E."/>
            <person name="Veenhuis M."/>
            <person name="von Doehren H."/>
            <person name="Wagner C."/>
            <person name="Wortman J.R."/>
            <person name="Bovenberg R.A.L."/>
        </authorList>
    </citation>
    <scope>NUCLEOTIDE SEQUENCE [LARGE SCALE GENOMIC DNA]</scope>
    <source>
        <strain evidence="8">ATCC 28089 / DSM 1075 / NRRL 1951 / Wisconsin 54-1255</strain>
    </source>
</reference>